<dbReference type="PANTHER" id="PTHR28285">
    <property type="entry name" value="PROTEIN BIG1"/>
    <property type="match status" value="1"/>
</dbReference>
<evidence type="ECO:0000256" key="7">
    <source>
        <dbReference type="ARBA" id="ARBA00022989"/>
    </source>
</evidence>
<organism evidence="13 14">
    <name type="scientific">Coniochaeta pulveracea</name>
    <dbReference type="NCBI Taxonomy" id="177199"/>
    <lineage>
        <taxon>Eukaryota</taxon>
        <taxon>Fungi</taxon>
        <taxon>Dikarya</taxon>
        <taxon>Ascomycota</taxon>
        <taxon>Pezizomycotina</taxon>
        <taxon>Sordariomycetes</taxon>
        <taxon>Sordariomycetidae</taxon>
        <taxon>Coniochaetales</taxon>
        <taxon>Coniochaetaceae</taxon>
        <taxon>Coniochaeta</taxon>
    </lineage>
</organism>
<evidence type="ECO:0000256" key="9">
    <source>
        <dbReference type="ARBA" id="ARBA00023316"/>
    </source>
</evidence>
<comment type="subcellular location">
    <subcellularLocation>
        <location evidence="1">Endoplasmic reticulum membrane</location>
        <topology evidence="1">Single-pass type I membrane protein</topology>
    </subcellularLocation>
</comment>
<feature type="transmembrane region" description="Helical" evidence="10">
    <location>
        <begin position="238"/>
        <end position="259"/>
    </location>
</feature>
<accession>A0A420Y2I0</accession>
<evidence type="ECO:0000313" key="14">
    <source>
        <dbReference type="Proteomes" id="UP000275385"/>
    </source>
</evidence>
<feature type="signal peptide" evidence="11">
    <location>
        <begin position="1"/>
        <end position="18"/>
    </location>
</feature>
<protein>
    <recommendedName>
        <fullName evidence="3">Protein BIG1</fullName>
    </recommendedName>
</protein>
<dbReference type="InterPro" id="IPR046756">
    <property type="entry name" value="VAS1/VOA1_TM"/>
</dbReference>
<proteinExistence type="inferred from homology"/>
<evidence type="ECO:0000259" key="12">
    <source>
        <dbReference type="Pfam" id="PF20520"/>
    </source>
</evidence>
<dbReference type="GO" id="GO:0071555">
    <property type="term" value="P:cell wall organization"/>
    <property type="evidence" value="ECO:0007669"/>
    <property type="project" value="UniProtKB-KW"/>
</dbReference>
<dbReference type="GO" id="GO:0006078">
    <property type="term" value="P:(1-&gt;6)-beta-D-glucan biosynthetic process"/>
    <property type="evidence" value="ECO:0007669"/>
    <property type="project" value="TreeGrafter"/>
</dbReference>
<reference evidence="13 14" key="1">
    <citation type="submission" date="2018-08" db="EMBL/GenBank/DDBJ databases">
        <title>Draft genome of the lignicolous fungus Coniochaeta pulveracea.</title>
        <authorList>
            <person name="Borstlap C.J."/>
            <person name="De Witt R.N."/>
            <person name="Botha A."/>
            <person name="Volschenk H."/>
        </authorList>
    </citation>
    <scope>NUCLEOTIDE SEQUENCE [LARGE SCALE GENOMIC DNA]</scope>
    <source>
        <strain evidence="13 14">CAB683</strain>
    </source>
</reference>
<keyword evidence="5 11" id="KW-0732">Signal</keyword>
<evidence type="ECO:0000256" key="5">
    <source>
        <dbReference type="ARBA" id="ARBA00022729"/>
    </source>
</evidence>
<evidence type="ECO:0000256" key="6">
    <source>
        <dbReference type="ARBA" id="ARBA00022824"/>
    </source>
</evidence>
<dbReference type="GO" id="GO:0009272">
    <property type="term" value="P:fungal-type cell wall biogenesis"/>
    <property type="evidence" value="ECO:0007669"/>
    <property type="project" value="TreeGrafter"/>
</dbReference>
<keyword evidence="7 10" id="KW-1133">Transmembrane helix</keyword>
<evidence type="ECO:0000256" key="4">
    <source>
        <dbReference type="ARBA" id="ARBA00022692"/>
    </source>
</evidence>
<evidence type="ECO:0000256" key="1">
    <source>
        <dbReference type="ARBA" id="ARBA00004115"/>
    </source>
</evidence>
<evidence type="ECO:0000256" key="10">
    <source>
        <dbReference type="SAM" id="Phobius"/>
    </source>
</evidence>
<dbReference type="GO" id="GO:0005789">
    <property type="term" value="C:endoplasmic reticulum membrane"/>
    <property type="evidence" value="ECO:0007669"/>
    <property type="project" value="UniProtKB-SubCell"/>
</dbReference>
<comment type="caution">
    <text evidence="13">The sequence shown here is derived from an EMBL/GenBank/DDBJ whole genome shotgun (WGS) entry which is preliminary data.</text>
</comment>
<dbReference type="STRING" id="177199.A0A420Y2I0"/>
<feature type="domain" description="V-type proton ATPase subunit S1/VOA1 transmembrane" evidence="12">
    <location>
        <begin position="232"/>
        <end position="271"/>
    </location>
</feature>
<evidence type="ECO:0000256" key="3">
    <source>
        <dbReference type="ARBA" id="ARBA00022089"/>
    </source>
</evidence>
<dbReference type="AlphaFoldDB" id="A0A420Y2I0"/>
<dbReference type="InterPro" id="IPR037654">
    <property type="entry name" value="Big1"/>
</dbReference>
<keyword evidence="6" id="KW-0256">Endoplasmic reticulum</keyword>
<evidence type="ECO:0000256" key="11">
    <source>
        <dbReference type="SAM" id="SignalP"/>
    </source>
</evidence>
<dbReference type="Proteomes" id="UP000275385">
    <property type="component" value="Unassembled WGS sequence"/>
</dbReference>
<evidence type="ECO:0000256" key="8">
    <source>
        <dbReference type="ARBA" id="ARBA00023136"/>
    </source>
</evidence>
<name>A0A420Y2I0_9PEZI</name>
<dbReference type="OrthoDB" id="9985059at2759"/>
<feature type="chain" id="PRO_5019131506" description="Protein BIG1" evidence="11">
    <location>
        <begin position="19"/>
        <end position="282"/>
    </location>
</feature>
<evidence type="ECO:0000313" key="13">
    <source>
        <dbReference type="EMBL" id="RKU42078.1"/>
    </source>
</evidence>
<dbReference type="PANTHER" id="PTHR28285:SF1">
    <property type="entry name" value="PROTEIN BIG1"/>
    <property type="match status" value="1"/>
</dbReference>
<comment type="similarity">
    <text evidence="2">Belongs to the BIG1 family.</text>
</comment>
<evidence type="ECO:0000256" key="2">
    <source>
        <dbReference type="ARBA" id="ARBA00008203"/>
    </source>
</evidence>
<sequence>MRFTIASMLLASSATVLAFSDTSPFILFSTSKLDTPKSTPQLQTSTTIQTTVSSLLSSCPTGKYALISQPNLHAADIRDQEGQCHMPNICRTVRSDAVQAVYSVSEVAGQLSSSKIADHIRSACAAKGVTADVITEKVMDKLPDLGRATDKDVEERRKVLGDNDYAINHIISHLGSDYTVLLFSDPNDFQPYEPSFVEPMQTELKRRSEPVTINQKAGNSTVDNRGLFEKYQFFTPGIFMGLIALVVMLSILGVGLTALSSLEVSYGAFDKEMGPAAQKKQL</sequence>
<keyword evidence="4 10" id="KW-0812">Transmembrane</keyword>
<gene>
    <name evidence="13" type="ORF">DL546_004786</name>
</gene>
<dbReference type="EMBL" id="QVQW01000062">
    <property type="protein sequence ID" value="RKU42078.1"/>
    <property type="molecule type" value="Genomic_DNA"/>
</dbReference>
<keyword evidence="14" id="KW-1185">Reference proteome</keyword>
<dbReference type="Pfam" id="PF20520">
    <property type="entry name" value="Ac45-VOA1_TM"/>
    <property type="match status" value="1"/>
</dbReference>
<keyword evidence="8 10" id="KW-0472">Membrane</keyword>
<keyword evidence="9" id="KW-0961">Cell wall biogenesis/degradation</keyword>